<gene>
    <name evidence="3" type="ORF">GCM10010251_23260</name>
</gene>
<feature type="region of interest" description="Disordered" evidence="1">
    <location>
        <begin position="134"/>
        <end position="154"/>
    </location>
</feature>
<dbReference type="PANTHER" id="PTHR43347">
    <property type="entry name" value="ACYL-COA SYNTHETASE"/>
    <property type="match status" value="1"/>
</dbReference>
<dbReference type="SUPFAM" id="SSF56801">
    <property type="entry name" value="Acetyl-CoA synthetase-like"/>
    <property type="match status" value="1"/>
</dbReference>
<reference evidence="3" key="2">
    <citation type="submission" date="2020-09" db="EMBL/GenBank/DDBJ databases">
        <authorList>
            <person name="Sun Q."/>
            <person name="Ohkuma M."/>
        </authorList>
    </citation>
    <scope>NUCLEOTIDE SEQUENCE</scope>
    <source>
        <strain evidence="3">JCM 4346</strain>
    </source>
</reference>
<feature type="region of interest" description="Disordered" evidence="1">
    <location>
        <begin position="171"/>
        <end position="197"/>
    </location>
</feature>
<dbReference type="Proteomes" id="UP000658320">
    <property type="component" value="Unassembled WGS sequence"/>
</dbReference>
<evidence type="ECO:0000313" key="4">
    <source>
        <dbReference type="Proteomes" id="UP000658320"/>
    </source>
</evidence>
<evidence type="ECO:0000313" key="3">
    <source>
        <dbReference type="EMBL" id="GGR06831.1"/>
    </source>
</evidence>
<dbReference type="AlphaFoldDB" id="A0A918F757"/>
<dbReference type="EMBL" id="BMSX01000004">
    <property type="protein sequence ID" value="GGR06831.1"/>
    <property type="molecule type" value="Genomic_DNA"/>
</dbReference>
<dbReference type="Pfam" id="PF16177">
    <property type="entry name" value="ACAS_N"/>
    <property type="match status" value="1"/>
</dbReference>
<sequence length="197" mass="21708">MTTGPAEQAHCTTAMPGTRPLVSGILLDHGGRHAVLVSDTVLHATTHLSLDATKECALETYEDVFRASTEDPESFWLKVAEGIDWDVTPRRALDSSGAPFYRWFPDGRLNVCFNAVDRHVEAGRGEQPALIYDSPVTGARRPPPMTGVGTHGHRRAVDRLTRRAATRRLQQLHRTSRTPGRMAPGTLYEREYSPAGP</sequence>
<dbReference type="Gene3D" id="3.40.50.12780">
    <property type="entry name" value="N-terminal domain of ligase-like"/>
    <property type="match status" value="1"/>
</dbReference>
<proteinExistence type="predicted"/>
<dbReference type="RefSeq" id="WP_229910910.1">
    <property type="nucleotide sequence ID" value="NZ_BMSX01000004.1"/>
</dbReference>
<evidence type="ECO:0000256" key="1">
    <source>
        <dbReference type="SAM" id="MobiDB-lite"/>
    </source>
</evidence>
<keyword evidence="4" id="KW-1185">Reference proteome</keyword>
<name>A0A918F757_9ACTN</name>
<accession>A0A918F757</accession>
<dbReference type="InterPro" id="IPR032387">
    <property type="entry name" value="ACAS_N"/>
</dbReference>
<evidence type="ECO:0000259" key="2">
    <source>
        <dbReference type="Pfam" id="PF16177"/>
    </source>
</evidence>
<comment type="caution">
    <text evidence="3">The sequence shown here is derived from an EMBL/GenBank/DDBJ whole genome shotgun (WGS) entry which is preliminary data.</text>
</comment>
<feature type="domain" description="Acetyl-coenzyme A synthetase N-terminal" evidence="2">
    <location>
        <begin position="61"/>
        <end position="115"/>
    </location>
</feature>
<dbReference type="PANTHER" id="PTHR43347:SF3">
    <property type="entry name" value="ACYL-COA SYNTHETASE SHORT-CHAIN FAMILY MEMBER 3, MITOCHONDRIAL"/>
    <property type="match status" value="1"/>
</dbReference>
<protein>
    <recommendedName>
        <fullName evidence="2">Acetyl-coenzyme A synthetase N-terminal domain-containing protein</fullName>
    </recommendedName>
</protein>
<dbReference type="GO" id="GO:0050218">
    <property type="term" value="F:propionate-CoA ligase activity"/>
    <property type="evidence" value="ECO:0007669"/>
    <property type="project" value="TreeGrafter"/>
</dbReference>
<organism evidence="3 4">
    <name type="scientific">Streptomyces aurantiogriseus</name>
    <dbReference type="NCBI Taxonomy" id="66870"/>
    <lineage>
        <taxon>Bacteria</taxon>
        <taxon>Bacillati</taxon>
        <taxon>Actinomycetota</taxon>
        <taxon>Actinomycetes</taxon>
        <taxon>Kitasatosporales</taxon>
        <taxon>Streptomycetaceae</taxon>
        <taxon>Streptomyces</taxon>
    </lineage>
</organism>
<dbReference type="InterPro" id="IPR042099">
    <property type="entry name" value="ANL_N_sf"/>
</dbReference>
<feature type="compositionally biased region" description="Basic and acidic residues" evidence="1">
    <location>
        <begin position="188"/>
        <end position="197"/>
    </location>
</feature>
<reference evidence="3" key="1">
    <citation type="journal article" date="2014" name="Int. J. Syst. Evol. Microbiol.">
        <title>Complete genome sequence of Corynebacterium casei LMG S-19264T (=DSM 44701T), isolated from a smear-ripened cheese.</title>
        <authorList>
            <consortium name="US DOE Joint Genome Institute (JGI-PGF)"/>
            <person name="Walter F."/>
            <person name="Albersmeier A."/>
            <person name="Kalinowski J."/>
            <person name="Ruckert C."/>
        </authorList>
    </citation>
    <scope>NUCLEOTIDE SEQUENCE</scope>
    <source>
        <strain evidence="3">JCM 4346</strain>
    </source>
</reference>